<evidence type="ECO:0000313" key="5">
    <source>
        <dbReference type="RefSeq" id="XP_014671682.1"/>
    </source>
</evidence>
<reference evidence="5" key="1">
    <citation type="submission" date="2025-08" db="UniProtKB">
        <authorList>
            <consortium name="RefSeq"/>
        </authorList>
    </citation>
    <scope>IDENTIFICATION</scope>
</reference>
<evidence type="ECO:0000313" key="4">
    <source>
        <dbReference type="Proteomes" id="UP000695022"/>
    </source>
</evidence>
<dbReference type="RefSeq" id="XP_014671682.1">
    <property type="nucleotide sequence ID" value="XM_014816196.1"/>
</dbReference>
<gene>
    <name evidence="5" type="primary">LOC106812346</name>
</gene>
<name>A0ABM1EHL1_PRICU</name>
<dbReference type="Proteomes" id="UP000695022">
    <property type="component" value="Unplaced"/>
</dbReference>
<protein>
    <submittedName>
        <fullName evidence="5">Uncharacterized protein LOC106812346 isoform X2</fullName>
    </submittedName>
</protein>
<keyword evidence="2" id="KW-0732">Signal</keyword>
<feature type="chain" id="PRO_5045232204" evidence="2">
    <location>
        <begin position="18"/>
        <end position="147"/>
    </location>
</feature>
<evidence type="ECO:0000256" key="1">
    <source>
        <dbReference type="SAM" id="MobiDB-lite"/>
    </source>
</evidence>
<feature type="region of interest" description="Disordered" evidence="1">
    <location>
        <begin position="38"/>
        <end position="57"/>
    </location>
</feature>
<dbReference type="InterPro" id="IPR036645">
    <property type="entry name" value="Elafin-like_sf"/>
</dbReference>
<organism evidence="4 5">
    <name type="scientific">Priapulus caudatus</name>
    <name type="common">Priapulid worm</name>
    <dbReference type="NCBI Taxonomy" id="37621"/>
    <lineage>
        <taxon>Eukaryota</taxon>
        <taxon>Metazoa</taxon>
        <taxon>Ecdysozoa</taxon>
        <taxon>Scalidophora</taxon>
        <taxon>Priapulida</taxon>
        <taxon>Priapulimorpha</taxon>
        <taxon>Priapulimorphida</taxon>
        <taxon>Priapulidae</taxon>
        <taxon>Priapulus</taxon>
    </lineage>
</organism>
<feature type="signal peptide" evidence="2">
    <location>
        <begin position="1"/>
        <end position="17"/>
    </location>
</feature>
<dbReference type="SUPFAM" id="SSF57256">
    <property type="entry name" value="Elafin-like"/>
    <property type="match status" value="1"/>
</dbReference>
<dbReference type="Pfam" id="PF00095">
    <property type="entry name" value="WAP"/>
    <property type="match status" value="1"/>
</dbReference>
<dbReference type="InterPro" id="IPR008197">
    <property type="entry name" value="WAP_dom"/>
</dbReference>
<keyword evidence="4" id="KW-1185">Reference proteome</keyword>
<feature type="domain" description="WAP" evidence="3">
    <location>
        <begin position="95"/>
        <end position="136"/>
    </location>
</feature>
<evidence type="ECO:0000259" key="3">
    <source>
        <dbReference type="Pfam" id="PF00095"/>
    </source>
</evidence>
<accession>A0ABM1EHL1</accession>
<proteinExistence type="predicted"/>
<evidence type="ECO:0000256" key="2">
    <source>
        <dbReference type="SAM" id="SignalP"/>
    </source>
</evidence>
<dbReference type="GeneID" id="106812346"/>
<sequence>MTAVGTLTISTVMVVLCACVTEPRPHGRLNKALPGEVDHENQQHHHHRRHQQQQLQNSSRILNETTETIETIHVTSPDDDVWLQNAEYDFLPTEVCPPPAAYANKTTCDALECPDDTHCDDGELCCDNGCVATCTPSIPPPAVSAAT</sequence>